<dbReference type="PANTHER" id="PTHR23257">
    <property type="entry name" value="SERINE-THREONINE PROTEIN KINASE"/>
    <property type="match status" value="1"/>
</dbReference>
<dbReference type="Gene3D" id="1.10.510.10">
    <property type="entry name" value="Transferase(Phosphotransferase) domain 1"/>
    <property type="match status" value="1"/>
</dbReference>
<dbReference type="AlphaFoldDB" id="A0A9N9FP99"/>
<evidence type="ECO:0000259" key="1">
    <source>
        <dbReference type="PROSITE" id="PS50011"/>
    </source>
</evidence>
<evidence type="ECO:0000313" key="3">
    <source>
        <dbReference type="Proteomes" id="UP000789572"/>
    </source>
</evidence>
<dbReference type="Proteomes" id="UP000789572">
    <property type="component" value="Unassembled WGS sequence"/>
</dbReference>
<organism evidence="2 3">
    <name type="scientific">Paraglomus occultum</name>
    <dbReference type="NCBI Taxonomy" id="144539"/>
    <lineage>
        <taxon>Eukaryota</taxon>
        <taxon>Fungi</taxon>
        <taxon>Fungi incertae sedis</taxon>
        <taxon>Mucoromycota</taxon>
        <taxon>Glomeromycotina</taxon>
        <taxon>Glomeromycetes</taxon>
        <taxon>Paraglomerales</taxon>
        <taxon>Paraglomeraceae</taxon>
        <taxon>Paraglomus</taxon>
    </lineage>
</organism>
<gene>
    <name evidence="2" type="ORF">POCULU_LOCUS4823</name>
</gene>
<evidence type="ECO:0000313" key="2">
    <source>
        <dbReference type="EMBL" id="CAG8546955.1"/>
    </source>
</evidence>
<comment type="caution">
    <text evidence="2">The sequence shown here is derived from an EMBL/GenBank/DDBJ whole genome shotgun (WGS) entry which is preliminary data.</text>
</comment>
<keyword evidence="3" id="KW-1185">Reference proteome</keyword>
<dbReference type="GO" id="GO:0004672">
    <property type="term" value="F:protein kinase activity"/>
    <property type="evidence" value="ECO:0007669"/>
    <property type="project" value="InterPro"/>
</dbReference>
<dbReference type="Pfam" id="PF00069">
    <property type="entry name" value="Pkinase"/>
    <property type="match status" value="1"/>
</dbReference>
<dbReference type="PROSITE" id="PS50011">
    <property type="entry name" value="PROTEIN_KINASE_DOM"/>
    <property type="match status" value="1"/>
</dbReference>
<accession>A0A9N9FP99</accession>
<dbReference type="InterPro" id="IPR000719">
    <property type="entry name" value="Prot_kinase_dom"/>
</dbReference>
<protein>
    <submittedName>
        <fullName evidence="2">10861_t:CDS:1</fullName>
    </submittedName>
</protein>
<dbReference type="GO" id="GO:0005524">
    <property type="term" value="F:ATP binding"/>
    <property type="evidence" value="ECO:0007669"/>
    <property type="project" value="InterPro"/>
</dbReference>
<dbReference type="GO" id="GO:0007165">
    <property type="term" value="P:signal transduction"/>
    <property type="evidence" value="ECO:0007669"/>
    <property type="project" value="TreeGrafter"/>
</dbReference>
<dbReference type="GO" id="GO:0005737">
    <property type="term" value="C:cytoplasm"/>
    <property type="evidence" value="ECO:0007669"/>
    <property type="project" value="TreeGrafter"/>
</dbReference>
<dbReference type="InterPro" id="IPR050167">
    <property type="entry name" value="Ser_Thr_protein_kinase"/>
</dbReference>
<proteinExistence type="predicted"/>
<reference evidence="2" key="1">
    <citation type="submission" date="2021-06" db="EMBL/GenBank/DDBJ databases">
        <authorList>
            <person name="Kallberg Y."/>
            <person name="Tangrot J."/>
            <person name="Rosling A."/>
        </authorList>
    </citation>
    <scope>NUCLEOTIDE SEQUENCE</scope>
    <source>
        <strain evidence="2">IA702</strain>
    </source>
</reference>
<dbReference type="SUPFAM" id="SSF56112">
    <property type="entry name" value="Protein kinase-like (PK-like)"/>
    <property type="match status" value="1"/>
</dbReference>
<feature type="domain" description="Protein kinase" evidence="1">
    <location>
        <begin position="1"/>
        <end position="192"/>
    </location>
</feature>
<dbReference type="EMBL" id="CAJVPJ010000662">
    <property type="protein sequence ID" value="CAG8546955.1"/>
    <property type="molecule type" value="Genomic_DNA"/>
</dbReference>
<dbReference type="OrthoDB" id="544350at2759"/>
<sequence length="222" mass="25367">MQYMEGGNLRQYLQQKKLTFRDKLDRLRDIISGLKDIHQQNLIHRDLHSGNILNSNDRSYVADLGLSQSVNSQKGEGQVFGVLPYVAPEVLQGQPYTQASDIYSFGIVAYELLANTYPYSDLNLEDTNLALKICQGLRPDVDELKIPPLMKDLIKSSPINTKEIVLLSQKPEKRALEPELKKLEKEIDQPLTEEQKVLISDFIQARKMVIKDRNNEEAEDRA</sequence>
<name>A0A9N9FP99_9GLOM</name>
<dbReference type="PANTHER" id="PTHR23257:SF963">
    <property type="entry name" value="AT08303P"/>
    <property type="match status" value="1"/>
</dbReference>
<dbReference type="InterPro" id="IPR011009">
    <property type="entry name" value="Kinase-like_dom_sf"/>
</dbReference>